<dbReference type="PANTHER" id="PTHR43899">
    <property type="entry name" value="RH59310P"/>
    <property type="match status" value="1"/>
</dbReference>
<dbReference type="EMBL" id="RQEV01000011">
    <property type="protein sequence ID" value="TGK17997.1"/>
    <property type="molecule type" value="Genomic_DNA"/>
</dbReference>
<keyword evidence="2" id="KW-0560">Oxidoreductase</keyword>
<dbReference type="OrthoDB" id="9808814at2"/>
<proteinExistence type="inferred from homology"/>
<evidence type="ECO:0000256" key="2">
    <source>
        <dbReference type="ARBA" id="ARBA00023002"/>
    </source>
</evidence>
<evidence type="ECO:0000256" key="1">
    <source>
        <dbReference type="ARBA" id="ARBA00006484"/>
    </source>
</evidence>
<dbReference type="PANTHER" id="PTHR43899:SF13">
    <property type="entry name" value="RH59310P"/>
    <property type="match status" value="1"/>
</dbReference>
<reference evidence="3" key="1">
    <citation type="journal article" date="2019" name="PLoS Negl. Trop. Dis.">
        <title>Revisiting the worldwide diversity of Leptospira species in the environment.</title>
        <authorList>
            <person name="Vincent A.T."/>
            <person name="Schiettekatte O."/>
            <person name="Bourhy P."/>
            <person name="Veyrier F.J."/>
            <person name="Picardeau M."/>
        </authorList>
    </citation>
    <scope>NUCLEOTIDE SEQUENCE [LARGE SCALE GENOMIC DNA]</scope>
    <source>
        <strain evidence="3">SCS5</strain>
    </source>
</reference>
<dbReference type="Gene3D" id="3.40.50.720">
    <property type="entry name" value="NAD(P)-binding Rossmann-like Domain"/>
    <property type="match status" value="1"/>
</dbReference>
<dbReference type="PRINTS" id="PR00081">
    <property type="entry name" value="GDHRDH"/>
</dbReference>
<dbReference type="InterPro" id="IPR051019">
    <property type="entry name" value="VLCFA-Steroid_DH"/>
</dbReference>
<keyword evidence="4" id="KW-1185">Reference proteome</keyword>
<name>A0A4R9GNA7_9LEPT</name>
<dbReference type="Pfam" id="PF00106">
    <property type="entry name" value="adh_short"/>
    <property type="match status" value="1"/>
</dbReference>
<dbReference type="RefSeq" id="WP_135813652.1">
    <property type="nucleotide sequence ID" value="NZ_RQEV01000011.1"/>
</dbReference>
<protein>
    <submittedName>
        <fullName evidence="3">SDR family oxidoreductase</fullName>
    </submittedName>
</protein>
<gene>
    <name evidence="3" type="ORF">EHO61_11090</name>
</gene>
<dbReference type="InterPro" id="IPR002347">
    <property type="entry name" value="SDR_fam"/>
</dbReference>
<dbReference type="GO" id="GO:0016491">
    <property type="term" value="F:oxidoreductase activity"/>
    <property type="evidence" value="ECO:0007669"/>
    <property type="project" value="UniProtKB-KW"/>
</dbReference>
<evidence type="ECO:0000313" key="4">
    <source>
        <dbReference type="Proteomes" id="UP000297855"/>
    </source>
</evidence>
<organism evidence="3 4">
    <name type="scientific">Leptospira fluminis</name>
    <dbReference type="NCBI Taxonomy" id="2484979"/>
    <lineage>
        <taxon>Bacteria</taxon>
        <taxon>Pseudomonadati</taxon>
        <taxon>Spirochaetota</taxon>
        <taxon>Spirochaetia</taxon>
        <taxon>Leptospirales</taxon>
        <taxon>Leptospiraceae</taxon>
        <taxon>Leptospira</taxon>
    </lineage>
</organism>
<comment type="caution">
    <text evidence="3">The sequence shown here is derived from an EMBL/GenBank/DDBJ whole genome shotgun (WGS) entry which is preliminary data.</text>
</comment>
<dbReference type="Proteomes" id="UP000297855">
    <property type="component" value="Unassembled WGS sequence"/>
</dbReference>
<evidence type="ECO:0000313" key="3">
    <source>
        <dbReference type="EMBL" id="TGK17997.1"/>
    </source>
</evidence>
<dbReference type="SUPFAM" id="SSF51735">
    <property type="entry name" value="NAD(P)-binding Rossmann-fold domains"/>
    <property type="match status" value="1"/>
</dbReference>
<comment type="similarity">
    <text evidence="1">Belongs to the short-chain dehydrogenases/reductases (SDR) family.</text>
</comment>
<accession>A0A4R9GNA7</accession>
<sequence length="267" mass="28946">MRKQDWKERFGGAALVTGASGGLGETFARKLAEKGLDLVLVARRKEELERVAQEIRATHGVRVETIGQDLSQSDAAEKVGAVTDKLNIRIGLLINNAGFGTYGSFAELDPQKESMMVDLNCRAPVTFTSKYLPAMKKRGKGALVFLASIAAYQPTPFFATYGATKAFNLLFGEALWAELRGTGVQVVSLSPGYTKTKFQVNAGYGGTGPFGIWSTPEEVVDQCLRKLGKVPSTIPGFLNRILVGSIRFTPRNVAALVSYWISKPKHA</sequence>
<dbReference type="InterPro" id="IPR036291">
    <property type="entry name" value="NAD(P)-bd_dom_sf"/>
</dbReference>
<dbReference type="PIRSF" id="PIRSF000126">
    <property type="entry name" value="11-beta-HSD1"/>
    <property type="match status" value="1"/>
</dbReference>
<dbReference type="AlphaFoldDB" id="A0A4R9GNA7"/>